<evidence type="ECO:0000313" key="16">
    <source>
        <dbReference type="Ensembl" id="ENSCSEP00000029795.1"/>
    </source>
</evidence>
<dbReference type="GO" id="GO:0004984">
    <property type="term" value="F:olfactory receptor activity"/>
    <property type="evidence" value="ECO:0007669"/>
    <property type="project" value="InterPro"/>
</dbReference>
<dbReference type="AlphaFoldDB" id="A0A3P8WYK1"/>
<name>A0A3P8WYK1_CYNSE</name>
<keyword evidence="3 14" id="KW-0716">Sensory transduction</keyword>
<dbReference type="Ensembl" id="ENSCSET00000030198.1">
    <property type="protein sequence ID" value="ENSCSEP00000029795.1"/>
    <property type="gene ID" value="ENSCSEG00000019093.1"/>
</dbReference>
<evidence type="ECO:0000256" key="14">
    <source>
        <dbReference type="RuleBase" id="RU363047"/>
    </source>
</evidence>
<evidence type="ECO:0000256" key="7">
    <source>
        <dbReference type="ARBA" id="ARBA00023040"/>
    </source>
</evidence>
<dbReference type="GO" id="GO:0005886">
    <property type="term" value="C:plasma membrane"/>
    <property type="evidence" value="ECO:0007669"/>
    <property type="project" value="UniProtKB-SubCell"/>
</dbReference>
<feature type="domain" description="G-protein coupled receptors family 1 profile" evidence="15">
    <location>
        <begin position="39"/>
        <end position="289"/>
    </location>
</feature>
<reference evidence="16" key="2">
    <citation type="submission" date="2025-08" db="UniProtKB">
        <authorList>
            <consortium name="Ensembl"/>
        </authorList>
    </citation>
    <scope>IDENTIFICATION</scope>
</reference>
<keyword evidence="11" id="KW-0325">Glycoprotein</keyword>
<keyword evidence="12 13" id="KW-0807">Transducer</keyword>
<evidence type="ECO:0000256" key="1">
    <source>
        <dbReference type="ARBA" id="ARBA00004651"/>
    </source>
</evidence>
<feature type="transmembrane region" description="Helical" evidence="14">
    <location>
        <begin position="138"/>
        <end position="162"/>
    </location>
</feature>
<dbReference type="GeneTree" id="ENSGT01030000234640"/>
<dbReference type="OrthoDB" id="6147321at2759"/>
<dbReference type="PROSITE" id="PS00237">
    <property type="entry name" value="G_PROTEIN_RECEP_F1_1"/>
    <property type="match status" value="1"/>
</dbReference>
<evidence type="ECO:0000256" key="4">
    <source>
        <dbReference type="ARBA" id="ARBA00022692"/>
    </source>
</evidence>
<dbReference type="OMA" id="WIYPAFS"/>
<keyword evidence="6 14" id="KW-1133">Transmembrane helix</keyword>
<comment type="subcellular location">
    <subcellularLocation>
        <location evidence="1 14">Cell membrane</location>
        <topology evidence="1 14">Multi-pass membrane protein</topology>
    </subcellularLocation>
</comment>
<protein>
    <recommendedName>
        <fullName evidence="14">Olfactory receptor</fullName>
    </recommendedName>
</protein>
<keyword evidence="2 14" id="KW-1003">Cell membrane</keyword>
<accession>A0A3P8WYK1</accession>
<feature type="transmembrane region" description="Helical" evidence="14">
    <location>
        <begin position="237"/>
        <end position="257"/>
    </location>
</feature>
<evidence type="ECO:0000256" key="8">
    <source>
        <dbReference type="ARBA" id="ARBA00023136"/>
    </source>
</evidence>
<sequence length="311" mass="35751">MENNTFPLYFNLTMFLNLGSFRYPTFVLCFLLYVFIVSANAVIIMVITREKNLHEPMYLFIVCLCLNSIYGSTGFFTRFLRDLLSDSHLISRWACFTQVYVIYTYASYELTILGIMAYDRYVAVCQPLHYHSRISLRVVYRLVALAVIYPAFSVFTCVYLSARLPLCGNEIPKVFCANWPIVKLSCVPTGLNNLVGMLVSTTTVFLPLLFVLYTYLRIVLVCRKKSSEYKSRVIQSCLPHIVTFVNYSITVFCDVSLSRINVEELNPFLGVILSLEFVVIPPILNPLVYGLKLPKIRKVVFKMLSCLKRCH</sequence>
<evidence type="ECO:0000256" key="9">
    <source>
        <dbReference type="ARBA" id="ARBA00023157"/>
    </source>
</evidence>
<keyword evidence="17" id="KW-1185">Reference proteome</keyword>
<dbReference type="PANTHER" id="PTHR26451">
    <property type="entry name" value="G_PROTEIN_RECEP_F1_2 DOMAIN-CONTAINING PROTEIN"/>
    <property type="match status" value="1"/>
</dbReference>
<keyword evidence="5 14" id="KW-0552">Olfaction</keyword>
<dbReference type="Pfam" id="PF13853">
    <property type="entry name" value="7tm_4"/>
    <property type="match status" value="1"/>
</dbReference>
<organism evidence="16 17">
    <name type="scientific">Cynoglossus semilaevis</name>
    <name type="common">Tongue sole</name>
    <dbReference type="NCBI Taxonomy" id="244447"/>
    <lineage>
        <taxon>Eukaryota</taxon>
        <taxon>Metazoa</taxon>
        <taxon>Chordata</taxon>
        <taxon>Craniata</taxon>
        <taxon>Vertebrata</taxon>
        <taxon>Euteleostomi</taxon>
        <taxon>Actinopterygii</taxon>
        <taxon>Neopterygii</taxon>
        <taxon>Teleostei</taxon>
        <taxon>Neoteleostei</taxon>
        <taxon>Acanthomorphata</taxon>
        <taxon>Carangaria</taxon>
        <taxon>Pleuronectiformes</taxon>
        <taxon>Pleuronectoidei</taxon>
        <taxon>Cynoglossidae</taxon>
        <taxon>Cynoglossinae</taxon>
        <taxon>Cynoglossus</taxon>
    </lineage>
</organism>
<evidence type="ECO:0000256" key="12">
    <source>
        <dbReference type="ARBA" id="ARBA00023224"/>
    </source>
</evidence>
<reference evidence="16 17" key="1">
    <citation type="journal article" date="2014" name="Nat. Genet.">
        <title>Whole-genome sequence of a flatfish provides insights into ZW sex chromosome evolution and adaptation to a benthic lifestyle.</title>
        <authorList>
            <person name="Chen S."/>
            <person name="Zhang G."/>
            <person name="Shao C."/>
            <person name="Huang Q."/>
            <person name="Liu G."/>
            <person name="Zhang P."/>
            <person name="Song W."/>
            <person name="An N."/>
            <person name="Chalopin D."/>
            <person name="Volff J.N."/>
            <person name="Hong Y."/>
            <person name="Li Q."/>
            <person name="Sha Z."/>
            <person name="Zhou H."/>
            <person name="Xie M."/>
            <person name="Yu Q."/>
            <person name="Liu Y."/>
            <person name="Xiang H."/>
            <person name="Wang N."/>
            <person name="Wu K."/>
            <person name="Yang C."/>
            <person name="Zhou Q."/>
            <person name="Liao X."/>
            <person name="Yang L."/>
            <person name="Hu Q."/>
            <person name="Zhang J."/>
            <person name="Meng L."/>
            <person name="Jin L."/>
            <person name="Tian Y."/>
            <person name="Lian J."/>
            <person name="Yang J."/>
            <person name="Miao G."/>
            <person name="Liu S."/>
            <person name="Liang Z."/>
            <person name="Yan F."/>
            <person name="Li Y."/>
            <person name="Sun B."/>
            <person name="Zhang H."/>
            <person name="Zhang J."/>
            <person name="Zhu Y."/>
            <person name="Du M."/>
            <person name="Zhao Y."/>
            <person name="Schartl M."/>
            <person name="Tang Q."/>
            <person name="Wang J."/>
        </authorList>
    </citation>
    <scope>NUCLEOTIDE SEQUENCE</scope>
</reference>
<dbReference type="PRINTS" id="PR00237">
    <property type="entry name" value="GPCRRHODOPSN"/>
</dbReference>
<dbReference type="PANTHER" id="PTHR26451:SF847">
    <property type="entry name" value="ODORANT RECEPTOR-RELATED"/>
    <property type="match status" value="1"/>
</dbReference>
<evidence type="ECO:0000259" key="15">
    <source>
        <dbReference type="PROSITE" id="PS50262"/>
    </source>
</evidence>
<evidence type="ECO:0000256" key="5">
    <source>
        <dbReference type="ARBA" id="ARBA00022725"/>
    </source>
</evidence>
<dbReference type="InParanoid" id="A0A3P8WYK1"/>
<dbReference type="Gene3D" id="1.20.1070.10">
    <property type="entry name" value="Rhodopsin 7-helix transmembrane proteins"/>
    <property type="match status" value="1"/>
</dbReference>
<keyword evidence="9" id="KW-1015">Disulfide bond</keyword>
<dbReference type="FunCoup" id="A0A3P8WYK1">
    <property type="interactions" value="352"/>
</dbReference>
<keyword evidence="7 13" id="KW-0297">G-protein coupled receptor</keyword>
<evidence type="ECO:0000256" key="10">
    <source>
        <dbReference type="ARBA" id="ARBA00023170"/>
    </source>
</evidence>
<evidence type="ECO:0000313" key="17">
    <source>
        <dbReference type="Proteomes" id="UP000265120"/>
    </source>
</evidence>
<keyword evidence="4 13" id="KW-0812">Transmembrane</keyword>
<comment type="similarity">
    <text evidence="13">Belongs to the G-protein coupled receptor 1 family.</text>
</comment>
<dbReference type="GO" id="GO:0005549">
    <property type="term" value="F:odorant binding"/>
    <property type="evidence" value="ECO:0007669"/>
    <property type="project" value="TreeGrafter"/>
</dbReference>
<evidence type="ECO:0000256" key="2">
    <source>
        <dbReference type="ARBA" id="ARBA00022475"/>
    </source>
</evidence>
<feature type="transmembrane region" description="Helical" evidence="14">
    <location>
        <begin position="269"/>
        <end position="288"/>
    </location>
</feature>
<evidence type="ECO:0000256" key="11">
    <source>
        <dbReference type="ARBA" id="ARBA00023180"/>
    </source>
</evidence>
<reference evidence="16" key="3">
    <citation type="submission" date="2025-09" db="UniProtKB">
        <authorList>
            <consortium name="Ensembl"/>
        </authorList>
    </citation>
    <scope>IDENTIFICATION</scope>
</reference>
<dbReference type="PROSITE" id="PS50262">
    <property type="entry name" value="G_PROTEIN_RECEP_F1_2"/>
    <property type="match status" value="1"/>
</dbReference>
<evidence type="ECO:0000256" key="13">
    <source>
        <dbReference type="RuleBase" id="RU000688"/>
    </source>
</evidence>
<evidence type="ECO:0000256" key="3">
    <source>
        <dbReference type="ARBA" id="ARBA00022606"/>
    </source>
</evidence>
<dbReference type="FunFam" id="1.20.1070.10:FF:000024">
    <property type="entry name" value="Olfactory receptor"/>
    <property type="match status" value="1"/>
</dbReference>
<dbReference type="PRINTS" id="PR00245">
    <property type="entry name" value="OLFACTORYR"/>
</dbReference>
<dbReference type="GO" id="GO:0004930">
    <property type="term" value="F:G protein-coupled receptor activity"/>
    <property type="evidence" value="ECO:0007669"/>
    <property type="project" value="UniProtKB-KW"/>
</dbReference>
<evidence type="ECO:0000256" key="6">
    <source>
        <dbReference type="ARBA" id="ARBA00022989"/>
    </source>
</evidence>
<feature type="transmembrane region" description="Helical" evidence="14">
    <location>
        <begin position="100"/>
        <end position="118"/>
    </location>
</feature>
<dbReference type="InterPro" id="IPR000725">
    <property type="entry name" value="Olfact_rcpt"/>
</dbReference>
<keyword evidence="8 14" id="KW-0472">Membrane</keyword>
<dbReference type="InterPro" id="IPR052921">
    <property type="entry name" value="GPCR1_Superfamily_Member"/>
</dbReference>
<dbReference type="Proteomes" id="UP000265120">
    <property type="component" value="Chromosome 16"/>
</dbReference>
<feature type="transmembrane region" description="Helical" evidence="14">
    <location>
        <begin position="194"/>
        <end position="216"/>
    </location>
</feature>
<dbReference type="InterPro" id="IPR017452">
    <property type="entry name" value="GPCR_Rhodpsn_7TM"/>
</dbReference>
<feature type="transmembrane region" description="Helical" evidence="14">
    <location>
        <begin position="20"/>
        <end position="46"/>
    </location>
</feature>
<dbReference type="GeneID" id="103392468"/>
<dbReference type="KEGG" id="csem:103392468"/>
<feature type="transmembrane region" description="Helical" evidence="14">
    <location>
        <begin position="58"/>
        <end position="80"/>
    </location>
</feature>
<proteinExistence type="inferred from homology"/>
<dbReference type="SUPFAM" id="SSF81321">
    <property type="entry name" value="Family A G protein-coupled receptor-like"/>
    <property type="match status" value="1"/>
</dbReference>
<dbReference type="InterPro" id="IPR000276">
    <property type="entry name" value="GPCR_Rhodpsn"/>
</dbReference>
<keyword evidence="10 13" id="KW-0675">Receptor</keyword>
<dbReference type="RefSeq" id="XP_008327302.1">
    <property type="nucleotide sequence ID" value="XM_008329080.3"/>
</dbReference>